<comment type="caution">
    <text evidence="1">The sequence shown here is derived from an EMBL/GenBank/DDBJ whole genome shotgun (WGS) entry which is preliminary data.</text>
</comment>
<dbReference type="Proteomes" id="UP000077857">
    <property type="component" value="Unassembled WGS sequence"/>
</dbReference>
<sequence>MTLAGELLIELGCDGRPPRIVSSRPDAAKVLLGKTAEQVLKTVPLVFTLCGNAQTFAALSACRAALGDGTEFGAEADWRMLIVMESLREHAWRILLDWPALLGRPADKAGLAALVRLDRQHQSALFNQDRKVLPRIRSEIVALLDQAVFGENLKTWRQIASEADLLVWLAGQDSVAVAVIAELYRSNWLALGGSEPAWLPDLNSGEWLKYLSAHDLERFSREPDWQGKCCESTPLSRQRRHPLLAELLGCYGNGLLARFVAVLTEVAALLQCAVSGELPPEMAEAFGADATGLARVEAARGLLIHRVEFAAGKAVDYRVVAPTEWNCRPGGVLAQGLRALTANDPQNLRRQAEWWIQAIDPCVPYRLVVNER</sequence>
<accession>A0A177NPR2</accession>
<dbReference type="RefSeq" id="WP_064039754.1">
    <property type="nucleotide sequence ID" value="NZ_LUUJ01000053.1"/>
</dbReference>
<dbReference type="PANTHER" id="PTHR42958:SF4">
    <property type="entry name" value="HYDROGENASE EXPRESSION_FORMATION PROTEIN HUPK"/>
    <property type="match status" value="1"/>
</dbReference>
<reference evidence="1 2" key="1">
    <citation type="submission" date="2016-03" db="EMBL/GenBank/DDBJ databases">
        <authorList>
            <person name="Ploux O."/>
        </authorList>
    </citation>
    <scope>NUCLEOTIDE SEQUENCE [LARGE SCALE GENOMIC DNA]</scope>
    <source>
        <strain evidence="1 2">R-45378</strain>
    </source>
</reference>
<dbReference type="InterPro" id="IPR050867">
    <property type="entry name" value="NiFe/NiFeSe_hydrgnase_LSU"/>
</dbReference>
<name>A0A177NPR2_9GAMM</name>
<evidence type="ECO:0008006" key="3">
    <source>
        <dbReference type="Google" id="ProtNLM"/>
    </source>
</evidence>
<proteinExistence type="predicted"/>
<organism evidence="1 2">
    <name type="scientific">Methylomonas koyamae</name>
    <dbReference type="NCBI Taxonomy" id="702114"/>
    <lineage>
        <taxon>Bacteria</taxon>
        <taxon>Pseudomonadati</taxon>
        <taxon>Pseudomonadota</taxon>
        <taxon>Gammaproteobacteria</taxon>
        <taxon>Methylococcales</taxon>
        <taxon>Methylococcaceae</taxon>
        <taxon>Methylomonas</taxon>
    </lineage>
</organism>
<dbReference type="PANTHER" id="PTHR42958">
    <property type="entry name" value="HYDROGENASE-2 LARGE CHAIN"/>
    <property type="match status" value="1"/>
</dbReference>
<evidence type="ECO:0000313" key="2">
    <source>
        <dbReference type="Proteomes" id="UP000077857"/>
    </source>
</evidence>
<dbReference type="Gene3D" id="1.10.645.10">
    <property type="entry name" value="Cytochrome-c3 Hydrogenase, chain B"/>
    <property type="match status" value="1"/>
</dbReference>
<evidence type="ECO:0000313" key="1">
    <source>
        <dbReference type="EMBL" id="OAI19040.1"/>
    </source>
</evidence>
<dbReference type="AlphaFoldDB" id="A0A177NPR2"/>
<dbReference type="OrthoDB" id="9157196at2"/>
<dbReference type="EMBL" id="LUUJ01000053">
    <property type="protein sequence ID" value="OAI19040.1"/>
    <property type="molecule type" value="Genomic_DNA"/>
</dbReference>
<gene>
    <name evidence="1" type="ORF">A1507_08165</name>
</gene>
<protein>
    <recommendedName>
        <fullName evidence="3">Ni,Fe-hydrogenase I large subunit</fullName>
    </recommendedName>
</protein>
<dbReference type="InterPro" id="IPR029014">
    <property type="entry name" value="NiFe-Hase_large"/>
</dbReference>
<dbReference type="SUPFAM" id="SSF56762">
    <property type="entry name" value="HydB/Nqo4-like"/>
    <property type="match status" value="1"/>
</dbReference>